<evidence type="ECO:0000313" key="12">
    <source>
        <dbReference type="Proteomes" id="UP000789390"/>
    </source>
</evidence>
<comment type="function">
    <text evidence="7">Involved in the establishment and dorsoventral patterning of germ layers in the embryo.</text>
</comment>
<keyword evidence="1" id="KW-0217">Developmental protein</keyword>
<dbReference type="OrthoDB" id="8583783at2759"/>
<keyword evidence="4" id="KW-0238">DNA-binding</keyword>
<evidence type="ECO:0000256" key="1">
    <source>
        <dbReference type="ARBA" id="ARBA00022473"/>
    </source>
</evidence>
<evidence type="ECO:0000313" key="11">
    <source>
        <dbReference type="EMBL" id="CAH0112702.1"/>
    </source>
</evidence>
<comment type="caution">
    <text evidence="11">The sequence shown here is derived from an EMBL/GenBank/DDBJ whole genome shotgun (WGS) entry which is preliminary data.</text>
</comment>
<dbReference type="InterPro" id="IPR036638">
    <property type="entry name" value="HLH_DNA-bd_sf"/>
</dbReference>
<organism evidence="11 12">
    <name type="scientific">Daphnia galeata</name>
    <dbReference type="NCBI Taxonomy" id="27404"/>
    <lineage>
        <taxon>Eukaryota</taxon>
        <taxon>Metazoa</taxon>
        <taxon>Ecdysozoa</taxon>
        <taxon>Arthropoda</taxon>
        <taxon>Crustacea</taxon>
        <taxon>Branchiopoda</taxon>
        <taxon>Diplostraca</taxon>
        <taxon>Cladocera</taxon>
        <taxon>Anomopoda</taxon>
        <taxon>Daphniidae</taxon>
        <taxon>Daphnia</taxon>
    </lineage>
</organism>
<evidence type="ECO:0000256" key="7">
    <source>
        <dbReference type="ARBA" id="ARBA00059086"/>
    </source>
</evidence>
<evidence type="ECO:0000256" key="6">
    <source>
        <dbReference type="ARBA" id="ARBA00023242"/>
    </source>
</evidence>
<feature type="compositionally biased region" description="Low complexity" evidence="9">
    <location>
        <begin position="85"/>
        <end position="116"/>
    </location>
</feature>
<dbReference type="FunFam" id="4.10.280.10:FF:000030">
    <property type="entry name" value="Twist transcription factor"/>
    <property type="match status" value="1"/>
</dbReference>
<evidence type="ECO:0000256" key="5">
    <source>
        <dbReference type="ARBA" id="ARBA00023163"/>
    </source>
</evidence>
<feature type="compositionally biased region" description="Basic residues" evidence="9">
    <location>
        <begin position="129"/>
        <end position="140"/>
    </location>
</feature>
<reference evidence="11" key="1">
    <citation type="submission" date="2021-11" db="EMBL/GenBank/DDBJ databases">
        <authorList>
            <person name="Schell T."/>
        </authorList>
    </citation>
    <scope>NUCLEOTIDE SEQUENCE</scope>
    <source>
        <strain evidence="11">M5</strain>
    </source>
</reference>
<sequence length="322" mass="36044">MDTLSSFIKEEQLLHQQQQHSDMLPLFAFETDLVLFNTDHRVEYSESHVHHLQHENSMSPPNHHNHHHHHHNHQQNSRKRRSENSLDSDSGGSDHSGDSSVHNHQQQHHNQQQQQQMMRDDSLLPNNSKQRRLHQRHHRSSVGNQMDHGSSSGGSNASPIPLNHLQHQDVQSQRVLANVRERQRTQSLNEAFSALRKIIPTLPSDKLSKIQTLKLAARYIDFLYQVLRTDDEAMGDSTSMLSSSGAGHGSSMQVSPDAYTSAATSPDPQMTGNTGKMNLGTGNGGGNMSGNSSFLANECLSYAFSVWRMEGAWNSSQADMSS</sequence>
<dbReference type="InterPro" id="IPR015789">
    <property type="entry name" value="Twist-rel_bHLH"/>
</dbReference>
<name>A0A8J2S0X7_9CRUS</name>
<feature type="region of interest" description="Disordered" evidence="9">
    <location>
        <begin position="46"/>
        <end position="162"/>
    </location>
</feature>
<dbReference type="Proteomes" id="UP000789390">
    <property type="component" value="Unassembled WGS sequence"/>
</dbReference>
<dbReference type="Gene3D" id="4.10.280.10">
    <property type="entry name" value="Helix-loop-helix DNA-binding domain"/>
    <property type="match status" value="1"/>
</dbReference>
<keyword evidence="3" id="KW-0805">Transcription regulation</keyword>
<evidence type="ECO:0000259" key="10">
    <source>
        <dbReference type="PROSITE" id="PS50888"/>
    </source>
</evidence>
<dbReference type="InterPro" id="IPR050283">
    <property type="entry name" value="E-box_TF_Regulators"/>
</dbReference>
<keyword evidence="5" id="KW-0804">Transcription</keyword>
<dbReference type="GO" id="GO:0046983">
    <property type="term" value="F:protein dimerization activity"/>
    <property type="evidence" value="ECO:0007669"/>
    <property type="project" value="InterPro"/>
</dbReference>
<feature type="compositionally biased region" description="Basic residues" evidence="9">
    <location>
        <begin position="63"/>
        <end position="81"/>
    </location>
</feature>
<dbReference type="InterPro" id="IPR011598">
    <property type="entry name" value="bHLH_dom"/>
</dbReference>
<proteinExistence type="predicted"/>
<dbReference type="PANTHER" id="PTHR23349">
    <property type="entry name" value="BASIC HELIX-LOOP-HELIX TRANSCRIPTION FACTOR, TWIST"/>
    <property type="match status" value="1"/>
</dbReference>
<dbReference type="PROSITE" id="PS50888">
    <property type="entry name" value="BHLH"/>
    <property type="match status" value="1"/>
</dbReference>
<feature type="domain" description="BHLH" evidence="10">
    <location>
        <begin position="172"/>
        <end position="223"/>
    </location>
</feature>
<dbReference type="GO" id="GO:0000981">
    <property type="term" value="F:DNA-binding transcription factor activity, RNA polymerase II-specific"/>
    <property type="evidence" value="ECO:0007669"/>
    <property type="project" value="TreeGrafter"/>
</dbReference>
<dbReference type="SUPFAM" id="SSF47459">
    <property type="entry name" value="HLH, helix-loop-helix DNA-binding domain"/>
    <property type="match status" value="1"/>
</dbReference>
<gene>
    <name evidence="11" type="ORF">DGAL_LOCUS16474</name>
</gene>
<dbReference type="EMBL" id="CAKKLH010000330">
    <property type="protein sequence ID" value="CAH0112702.1"/>
    <property type="molecule type" value="Genomic_DNA"/>
</dbReference>
<dbReference type="Pfam" id="PF00010">
    <property type="entry name" value="HLH"/>
    <property type="match status" value="1"/>
</dbReference>
<accession>A0A8J2S0X7</accession>
<dbReference type="GO" id="GO:0000977">
    <property type="term" value="F:RNA polymerase II transcription regulatory region sequence-specific DNA binding"/>
    <property type="evidence" value="ECO:0007669"/>
    <property type="project" value="TreeGrafter"/>
</dbReference>
<keyword evidence="12" id="KW-1185">Reference proteome</keyword>
<evidence type="ECO:0000256" key="8">
    <source>
        <dbReference type="ARBA" id="ARBA00072365"/>
    </source>
</evidence>
<dbReference type="CDD" id="cd11464">
    <property type="entry name" value="bHLH_TS_TWIST"/>
    <property type="match status" value="1"/>
</dbReference>
<protein>
    <recommendedName>
        <fullName evidence="8">Protein twist</fullName>
    </recommendedName>
</protein>
<feature type="compositionally biased region" description="Polar residues" evidence="9">
    <location>
        <begin position="236"/>
        <end position="254"/>
    </location>
</feature>
<keyword evidence="2" id="KW-0221">Differentiation</keyword>
<keyword evidence="6" id="KW-0539">Nucleus</keyword>
<evidence type="ECO:0000256" key="2">
    <source>
        <dbReference type="ARBA" id="ARBA00022782"/>
    </source>
</evidence>
<evidence type="ECO:0000256" key="9">
    <source>
        <dbReference type="SAM" id="MobiDB-lite"/>
    </source>
</evidence>
<feature type="compositionally biased region" description="Polar residues" evidence="9">
    <location>
        <begin position="141"/>
        <end position="158"/>
    </location>
</feature>
<dbReference type="GO" id="GO:0030154">
    <property type="term" value="P:cell differentiation"/>
    <property type="evidence" value="ECO:0007669"/>
    <property type="project" value="UniProtKB-KW"/>
</dbReference>
<evidence type="ECO:0000256" key="4">
    <source>
        <dbReference type="ARBA" id="ARBA00023125"/>
    </source>
</evidence>
<dbReference type="AlphaFoldDB" id="A0A8J2S0X7"/>
<dbReference type="SMART" id="SM00353">
    <property type="entry name" value="HLH"/>
    <property type="match status" value="1"/>
</dbReference>
<evidence type="ECO:0000256" key="3">
    <source>
        <dbReference type="ARBA" id="ARBA00023015"/>
    </source>
</evidence>
<dbReference type="PANTHER" id="PTHR23349:SF50">
    <property type="entry name" value="PROTEIN TWIST"/>
    <property type="match status" value="1"/>
</dbReference>
<feature type="region of interest" description="Disordered" evidence="9">
    <location>
        <begin position="235"/>
        <end position="272"/>
    </location>
</feature>